<dbReference type="OrthoDB" id="4847410at2759"/>
<dbReference type="Proteomes" id="UP000434172">
    <property type="component" value="Unassembled WGS sequence"/>
</dbReference>
<feature type="transmembrane region" description="Helical" evidence="2">
    <location>
        <begin position="44"/>
        <end position="68"/>
    </location>
</feature>
<reference evidence="3 4" key="1">
    <citation type="submission" date="2019-12" db="EMBL/GenBank/DDBJ databases">
        <title>A genome sequence resource for the geographically widespread anthracnose pathogen Colletotrichum asianum.</title>
        <authorList>
            <person name="Meng Y."/>
        </authorList>
    </citation>
    <scope>NUCLEOTIDE SEQUENCE [LARGE SCALE GENOMIC DNA]</scope>
    <source>
        <strain evidence="3 4">ICMP 18580</strain>
    </source>
</reference>
<evidence type="ECO:0000256" key="2">
    <source>
        <dbReference type="SAM" id="Phobius"/>
    </source>
</evidence>
<comment type="caution">
    <text evidence="3">The sequence shown here is derived from an EMBL/GenBank/DDBJ whole genome shotgun (WGS) entry which is preliminary data.</text>
</comment>
<evidence type="ECO:0000313" key="4">
    <source>
        <dbReference type="Proteomes" id="UP000434172"/>
    </source>
</evidence>
<dbReference type="EMBL" id="WOWK01000026">
    <property type="protein sequence ID" value="KAF0327059.1"/>
    <property type="molecule type" value="Genomic_DNA"/>
</dbReference>
<keyword evidence="2" id="KW-1133">Transmembrane helix</keyword>
<dbReference type="PANTHER" id="PTHR35394:SF5">
    <property type="entry name" value="DUF3176 DOMAIN-CONTAINING PROTEIN"/>
    <property type="match status" value="1"/>
</dbReference>
<dbReference type="PANTHER" id="PTHR35394">
    <property type="entry name" value="DUF3176 DOMAIN-CONTAINING PROTEIN"/>
    <property type="match status" value="1"/>
</dbReference>
<accession>A0A8H3WH96</accession>
<dbReference type="Pfam" id="PF11374">
    <property type="entry name" value="DUF3176"/>
    <property type="match status" value="1"/>
</dbReference>
<feature type="transmembrane region" description="Helical" evidence="2">
    <location>
        <begin position="542"/>
        <end position="564"/>
    </location>
</feature>
<sequence length="626" mass="68117">MQAAQQDDNLSEHDIRHSSSAQSNADVPPDARRATPGSSFVHRLWLWEIAASALSLACMASIIGVLCYEQGRRLDQWGLGKGSLTPTVVVSFLGTLAKSACLLVLTEVISQLKWLHFQNRSQKLSDLQLFDNASRGPWGAFQLASIRNRKTMLASFASILVVLSLLVDPFIQSVFSQPVILTPVKDVSPSILETRIYDPSFLNARSGQCYGAASVPSEMQAAILAPIWNATPAPSLPCSFERCNWPTLTTLGVCSSCEDLTDTVVPTCVVNPDETFKLIDCNYTVPSQDATFNAVFAITGGASVRTPYSTIWNSIAGDQWQTTLDDAWNSRIVPSFTESQRAVLSNFTFVKFPPNITAYNYVKADDTLRTIPPVSQAMHCTLELCARTFTTPYYANFSAAPLVGPRTALVTTRDGTTEGNATSAFIGLGPASPGQLPEETKFRINYCNYKDIAKYLVDLFTTSMSTTGVVGTTNDSSTSGTNQQIRQRITPGLGLAFSQFDNIAELMDEVANSMTEAFRTSANNTVLDGVAMSSVTYIKITWPPLILPVGLVLMTFTMLVVMIIRNNQRGMPVWKSSSLALLFHELSGWDGSKTTATGPEEVEGRAKSMRTRVTNGGGKLLFSKAE</sequence>
<gene>
    <name evidence="3" type="ORF">GQ607_005823</name>
</gene>
<keyword evidence="2" id="KW-0472">Membrane</keyword>
<keyword evidence="4" id="KW-1185">Reference proteome</keyword>
<name>A0A8H3WH96_9PEZI</name>
<evidence type="ECO:0000313" key="3">
    <source>
        <dbReference type="EMBL" id="KAF0327059.1"/>
    </source>
</evidence>
<keyword evidence="2" id="KW-0812">Transmembrane</keyword>
<dbReference type="GO" id="GO:0016787">
    <property type="term" value="F:hydrolase activity"/>
    <property type="evidence" value="ECO:0007669"/>
    <property type="project" value="UniProtKB-KW"/>
</dbReference>
<organism evidence="3 4">
    <name type="scientific">Colletotrichum asianum</name>
    <dbReference type="NCBI Taxonomy" id="702518"/>
    <lineage>
        <taxon>Eukaryota</taxon>
        <taxon>Fungi</taxon>
        <taxon>Dikarya</taxon>
        <taxon>Ascomycota</taxon>
        <taxon>Pezizomycotina</taxon>
        <taxon>Sordariomycetes</taxon>
        <taxon>Hypocreomycetidae</taxon>
        <taxon>Glomerellales</taxon>
        <taxon>Glomerellaceae</taxon>
        <taxon>Colletotrichum</taxon>
        <taxon>Colletotrichum gloeosporioides species complex</taxon>
    </lineage>
</organism>
<feature type="region of interest" description="Disordered" evidence="1">
    <location>
        <begin position="1"/>
        <end position="34"/>
    </location>
</feature>
<protein>
    <submittedName>
        <fullName evidence="3">Carboxylic ester hydrolase</fullName>
    </submittedName>
</protein>
<evidence type="ECO:0000256" key="1">
    <source>
        <dbReference type="SAM" id="MobiDB-lite"/>
    </source>
</evidence>
<dbReference type="InterPro" id="IPR021514">
    <property type="entry name" value="DUF3176"/>
</dbReference>
<proteinExistence type="predicted"/>
<dbReference type="AlphaFoldDB" id="A0A8H3WH96"/>
<feature type="transmembrane region" description="Helical" evidence="2">
    <location>
        <begin position="152"/>
        <end position="171"/>
    </location>
</feature>
<keyword evidence="3" id="KW-0378">Hydrolase</keyword>